<dbReference type="InterPro" id="IPR007197">
    <property type="entry name" value="rSAM"/>
</dbReference>
<dbReference type="SFLD" id="SFLDG01091">
    <property type="entry name" value="uncharacterized_CHP01210-like"/>
    <property type="match status" value="1"/>
</dbReference>
<sequence length="320" mass="36438">MRAILTAGRYFREKFNVNVYKVPISIFGFTCPNIDGSVAKGGCIFCENESFSPNLGHSKERPKRFFLQPNTSHNPYLDFQLLQLETQFKKTQNSLRKKFGAKKFIVYFQSFTNTYAPLETLKALYTKALGFEDVIGLSIGTRTDSISPDILDYLAELAQTHEIWVEYGVQSSFDTTLQRINRGHDSANIASSIKLTRRYGLNVCTHMIFGLPQETQEMMLESVKFALSLDVQSFKFHPLYVVKKTALAHDLNKGTFTPITEEVYIDTLVKAVGLLPSHVMIQRVSAGIGDTSLLAPDWCYDKHRQMFNIRQAFAHQGWLY</sequence>
<keyword evidence="2" id="KW-0004">4Fe-4S</keyword>
<accession>A0A2D3WDT8</accession>
<evidence type="ECO:0000256" key="5">
    <source>
        <dbReference type="ARBA" id="ARBA00023004"/>
    </source>
</evidence>
<dbReference type="SFLD" id="SFLDG01086">
    <property type="entry name" value="elongater_protein-like"/>
    <property type="match status" value="1"/>
</dbReference>
<evidence type="ECO:0000256" key="4">
    <source>
        <dbReference type="ARBA" id="ARBA00022723"/>
    </source>
</evidence>
<gene>
    <name evidence="8" type="ORF">CFH80_02415</name>
</gene>
<dbReference type="NCBIfam" id="TIGR01212">
    <property type="entry name" value="TIGR01212 family radical SAM protein"/>
    <property type="match status" value="1"/>
</dbReference>
<keyword evidence="5" id="KW-0408">Iron</keyword>
<dbReference type="InterPro" id="IPR005911">
    <property type="entry name" value="YhcC-like"/>
</dbReference>
<keyword evidence="4" id="KW-0479">Metal-binding</keyword>
<evidence type="ECO:0000256" key="1">
    <source>
        <dbReference type="ARBA" id="ARBA00001966"/>
    </source>
</evidence>
<dbReference type="Pfam" id="PF16199">
    <property type="entry name" value="Radical_SAM_C"/>
    <property type="match status" value="1"/>
</dbReference>
<evidence type="ECO:0000313" key="9">
    <source>
        <dbReference type="Proteomes" id="UP000231638"/>
    </source>
</evidence>
<dbReference type="PANTHER" id="PTHR11135">
    <property type="entry name" value="HISTONE ACETYLTRANSFERASE-RELATED"/>
    <property type="match status" value="1"/>
</dbReference>
<dbReference type="GO" id="GO:0003824">
    <property type="term" value="F:catalytic activity"/>
    <property type="evidence" value="ECO:0007669"/>
    <property type="project" value="InterPro"/>
</dbReference>
<evidence type="ECO:0000256" key="6">
    <source>
        <dbReference type="ARBA" id="ARBA00023014"/>
    </source>
</evidence>
<protein>
    <submittedName>
        <fullName evidence="8">TIGR01212 family radical SAM protein</fullName>
    </submittedName>
</protein>
<feature type="domain" description="Radical SAM core" evidence="7">
    <location>
        <begin position="14"/>
        <end position="275"/>
    </location>
</feature>
<dbReference type="PROSITE" id="PS51918">
    <property type="entry name" value="RADICAL_SAM"/>
    <property type="match status" value="1"/>
</dbReference>
<keyword evidence="6" id="KW-0411">Iron-sulfur</keyword>
<dbReference type="CDD" id="cd01335">
    <property type="entry name" value="Radical_SAM"/>
    <property type="match status" value="1"/>
</dbReference>
<dbReference type="InterPro" id="IPR058240">
    <property type="entry name" value="rSAM_sf"/>
</dbReference>
<dbReference type="GO" id="GO:0046872">
    <property type="term" value="F:metal ion binding"/>
    <property type="evidence" value="ECO:0007669"/>
    <property type="project" value="UniProtKB-KW"/>
</dbReference>
<evidence type="ECO:0000259" key="7">
    <source>
        <dbReference type="PROSITE" id="PS51918"/>
    </source>
</evidence>
<dbReference type="AlphaFoldDB" id="A0A2D3WDT8"/>
<dbReference type="Pfam" id="PF04055">
    <property type="entry name" value="Radical_SAM"/>
    <property type="match status" value="1"/>
</dbReference>
<dbReference type="EMBL" id="DLUG01000068">
    <property type="protein sequence ID" value="DAB36897.1"/>
    <property type="molecule type" value="Genomic_DNA"/>
</dbReference>
<organism evidence="8 9">
    <name type="scientific">Sulfurospirillum cavolei</name>
    <dbReference type="NCBI Taxonomy" id="366522"/>
    <lineage>
        <taxon>Bacteria</taxon>
        <taxon>Pseudomonadati</taxon>
        <taxon>Campylobacterota</taxon>
        <taxon>Epsilonproteobacteria</taxon>
        <taxon>Campylobacterales</taxon>
        <taxon>Sulfurospirillaceae</taxon>
        <taxon>Sulfurospirillum</taxon>
    </lineage>
</organism>
<dbReference type="GO" id="GO:0051539">
    <property type="term" value="F:4 iron, 4 sulfur cluster binding"/>
    <property type="evidence" value="ECO:0007669"/>
    <property type="project" value="UniProtKB-KW"/>
</dbReference>
<comment type="cofactor">
    <cofactor evidence="1">
        <name>[4Fe-4S] cluster</name>
        <dbReference type="ChEBI" id="CHEBI:49883"/>
    </cofactor>
</comment>
<dbReference type="STRING" id="366522.GCA_001548055_02587"/>
<evidence type="ECO:0000256" key="2">
    <source>
        <dbReference type="ARBA" id="ARBA00022485"/>
    </source>
</evidence>
<dbReference type="SFLD" id="SFLDS00029">
    <property type="entry name" value="Radical_SAM"/>
    <property type="match status" value="1"/>
</dbReference>
<comment type="caution">
    <text evidence="8">The sequence shown here is derived from an EMBL/GenBank/DDBJ whole genome shotgun (WGS) entry which is preliminary data.</text>
</comment>
<reference evidence="8 9" key="1">
    <citation type="journal article" date="2017" name="Front. Microbiol.">
        <title>Comparative Genomic Analysis of the Class Epsilonproteobacteria and Proposed Reclassification to Epsilonbacteraeota (phyl. nov.).</title>
        <authorList>
            <person name="Waite D.W."/>
            <person name="Vanwonterghem I."/>
            <person name="Rinke C."/>
            <person name="Parks D.H."/>
            <person name="Zhang Y."/>
            <person name="Takai K."/>
            <person name="Sievert S.M."/>
            <person name="Simon J."/>
            <person name="Campbell B.J."/>
            <person name="Hanson T.E."/>
            <person name="Woyke T."/>
            <person name="Klotz M.G."/>
            <person name="Hugenholtz P."/>
        </authorList>
    </citation>
    <scope>NUCLEOTIDE SEQUENCE [LARGE SCALE GENOMIC DNA]</scope>
    <source>
        <strain evidence="8">UBA11420</strain>
    </source>
</reference>
<name>A0A2D3WDT8_9BACT</name>
<dbReference type="InterPro" id="IPR032432">
    <property type="entry name" value="Radical_SAM_C"/>
</dbReference>
<dbReference type="SMART" id="SM00729">
    <property type="entry name" value="Elp3"/>
    <property type="match status" value="1"/>
</dbReference>
<evidence type="ECO:0000313" key="8">
    <source>
        <dbReference type="EMBL" id="DAB36897.1"/>
    </source>
</evidence>
<proteinExistence type="predicted"/>
<keyword evidence="3" id="KW-0949">S-adenosyl-L-methionine</keyword>
<dbReference type="PANTHER" id="PTHR11135:SF1">
    <property type="entry name" value="PROTEIN YHCC"/>
    <property type="match status" value="1"/>
</dbReference>
<dbReference type="InterPro" id="IPR006638">
    <property type="entry name" value="Elp3/MiaA/NifB-like_rSAM"/>
</dbReference>
<dbReference type="SUPFAM" id="SSF102114">
    <property type="entry name" value="Radical SAM enzymes"/>
    <property type="match status" value="1"/>
</dbReference>
<dbReference type="Proteomes" id="UP000231638">
    <property type="component" value="Unassembled WGS sequence"/>
</dbReference>
<dbReference type="InterPro" id="IPR023404">
    <property type="entry name" value="rSAM_horseshoe"/>
</dbReference>
<dbReference type="Gene3D" id="3.80.30.20">
    <property type="entry name" value="tm_1862 like domain"/>
    <property type="match status" value="1"/>
</dbReference>
<evidence type="ECO:0000256" key="3">
    <source>
        <dbReference type="ARBA" id="ARBA00022691"/>
    </source>
</evidence>
<dbReference type="InterPro" id="IPR039661">
    <property type="entry name" value="ELP3"/>
</dbReference>